<evidence type="ECO:0000259" key="1">
    <source>
        <dbReference type="PROSITE" id="PS51186"/>
    </source>
</evidence>
<dbReference type="Proteomes" id="UP000030786">
    <property type="component" value="Chromosome"/>
</dbReference>
<dbReference type="RefSeq" id="WP_029447534.1">
    <property type="nucleotide sequence ID" value="NZ_CP009976.1"/>
</dbReference>
<dbReference type="GO" id="GO:0016747">
    <property type="term" value="F:acyltransferase activity, transferring groups other than amino-acyl groups"/>
    <property type="evidence" value="ECO:0007669"/>
    <property type="project" value="InterPro"/>
</dbReference>
<accession>A0AAU8RAI2</accession>
<dbReference type="CDD" id="cd04301">
    <property type="entry name" value="NAT_SF"/>
    <property type="match status" value="1"/>
</dbReference>
<dbReference type="GeneID" id="78060062"/>
<dbReference type="InterPro" id="IPR051531">
    <property type="entry name" value="N-acetyltransferase"/>
</dbReference>
<dbReference type="PANTHER" id="PTHR43792:SF1">
    <property type="entry name" value="N-ACETYLTRANSFERASE DOMAIN-CONTAINING PROTEIN"/>
    <property type="match status" value="1"/>
</dbReference>
<evidence type="ECO:0000313" key="3">
    <source>
        <dbReference type="Proteomes" id="UP000030786"/>
    </source>
</evidence>
<dbReference type="AlphaFoldDB" id="A0AAU8RAI2"/>
<dbReference type="Pfam" id="PF13302">
    <property type="entry name" value="Acetyltransf_3"/>
    <property type="match status" value="1"/>
</dbReference>
<dbReference type="PANTHER" id="PTHR43792">
    <property type="entry name" value="GNAT FAMILY, PUTATIVE (AFU_ORTHOLOGUE AFUA_3G00765)-RELATED-RELATED"/>
    <property type="match status" value="1"/>
</dbReference>
<organism evidence="2 3">
    <name type="scientific">Cellulophaga baltica 18</name>
    <dbReference type="NCBI Taxonomy" id="1348584"/>
    <lineage>
        <taxon>Bacteria</taxon>
        <taxon>Pseudomonadati</taxon>
        <taxon>Bacteroidota</taxon>
        <taxon>Flavobacteriia</taxon>
        <taxon>Flavobacteriales</taxon>
        <taxon>Flavobacteriaceae</taxon>
        <taxon>Cellulophaga</taxon>
    </lineage>
</organism>
<dbReference type="SUPFAM" id="SSF55729">
    <property type="entry name" value="Acyl-CoA N-acyltransferases (Nat)"/>
    <property type="match status" value="1"/>
</dbReference>
<protein>
    <submittedName>
        <fullName evidence="2">GCN5 family acetyltransferase</fullName>
    </submittedName>
</protein>
<dbReference type="PROSITE" id="PS51186">
    <property type="entry name" value="GNAT"/>
    <property type="match status" value="1"/>
</dbReference>
<dbReference type="EMBL" id="CP009976">
    <property type="protein sequence ID" value="AIZ40944.1"/>
    <property type="molecule type" value="Genomic_DNA"/>
</dbReference>
<name>A0AAU8RAI2_9FLAO</name>
<proteinExistence type="predicted"/>
<reference evidence="2 3" key="1">
    <citation type="journal article" date="2014" name="Environ. Microbiol.">
        <title>Contrasting genomic patterns and infection strategies of two co-existing Bacteroidetes podovirus genera.</title>
        <authorList>
            <person name="Holmfeldt K."/>
            <person name="Howard-Varona C."/>
            <person name="Solonenko N."/>
            <person name="Sullivan M.B."/>
        </authorList>
    </citation>
    <scope>NUCLEOTIDE SEQUENCE [LARGE SCALE GENOMIC DNA]</scope>
    <source>
        <strain evidence="2 3">18</strain>
    </source>
</reference>
<feature type="domain" description="N-acetyltransferase" evidence="1">
    <location>
        <begin position="14"/>
        <end position="169"/>
    </location>
</feature>
<dbReference type="InterPro" id="IPR000182">
    <property type="entry name" value="GNAT_dom"/>
</dbReference>
<dbReference type="Gene3D" id="3.40.630.30">
    <property type="match status" value="1"/>
</dbReference>
<sequence>MLQTERLQFKPYLPEYRLALEKLCCENELVMKSTLKGRTFTKVEFESLIKEEFIRTTKDAFGFWCVTDKADGSLVGISGIHPCHYQGDHAHEFGFILHQDYWGKGLATEIGNFWLTHAQSHLKLPKLVATVHPNNTASRNVLEKLGLNFISTFTAPERGERCLYSKVVNS</sequence>
<dbReference type="InterPro" id="IPR016181">
    <property type="entry name" value="Acyl_CoA_acyltransferase"/>
</dbReference>
<gene>
    <name evidence="2" type="ORF">M666_04860</name>
</gene>
<dbReference type="KEGG" id="cbat:M666_04860"/>
<evidence type="ECO:0000313" key="2">
    <source>
        <dbReference type="EMBL" id="AIZ40944.1"/>
    </source>
</evidence>